<dbReference type="Proteomes" id="UP000216188">
    <property type="component" value="Unassembled WGS sequence"/>
</dbReference>
<keyword evidence="2" id="KW-1185">Reference proteome</keyword>
<dbReference type="KEGG" id="ops:A8A54_22525"/>
<dbReference type="AlphaFoldDB" id="A0A1A9FVR9"/>
<dbReference type="RefSeq" id="WP_064323116.1">
    <property type="nucleotide sequence ID" value="NZ_CP015776.1"/>
</dbReference>
<protein>
    <submittedName>
        <fullName evidence="1">Uncharacterized protein</fullName>
    </submittedName>
</protein>
<organism evidence="1 2">
    <name type="scientific">Brucella pseudogrignonensis</name>
    <dbReference type="NCBI Taxonomy" id="419475"/>
    <lineage>
        <taxon>Bacteria</taxon>
        <taxon>Pseudomonadati</taxon>
        <taxon>Pseudomonadota</taxon>
        <taxon>Alphaproteobacteria</taxon>
        <taxon>Hyphomicrobiales</taxon>
        <taxon>Brucellaceae</taxon>
        <taxon>Brucella/Ochrobactrum group</taxon>
        <taxon>Brucella</taxon>
    </lineage>
</organism>
<sequence length="130" mass="14421">MRYRDINPPNDWGEAPDPGIAVKPSTEMYLYALLPQEGAEGQDRAPISGGRLVAAASAADARLVAAETEFMPETEQHLKPGLNHSSAFRDEKLYRVQQIDQRPIDAARGLIATEFDEQCQSFLSLPNPRR</sequence>
<dbReference type="OrthoDB" id="8447045at2"/>
<name>A0A1A9FVR9_9HYPH</name>
<dbReference type="EMBL" id="NNRM01000039">
    <property type="protein sequence ID" value="OYR23522.1"/>
    <property type="molecule type" value="Genomic_DNA"/>
</dbReference>
<gene>
    <name evidence="1" type="ORF">CEV34_3526</name>
</gene>
<evidence type="ECO:0000313" key="1">
    <source>
        <dbReference type="EMBL" id="OYR23522.1"/>
    </source>
</evidence>
<reference evidence="1 2" key="1">
    <citation type="submission" date="2017-07" db="EMBL/GenBank/DDBJ databases">
        <title>Phylogenetic study on the rhizospheric bacterium Ochrobactrum sp. A44.</title>
        <authorList>
            <person name="Krzyzanowska D.M."/>
            <person name="Ossowicki A."/>
            <person name="Rajewska M."/>
            <person name="Maciag T."/>
            <person name="Kaczynski Z."/>
            <person name="Czerwicka M."/>
            <person name="Jafra S."/>
        </authorList>
    </citation>
    <scope>NUCLEOTIDE SEQUENCE [LARGE SCALE GENOMIC DNA]</scope>
    <source>
        <strain evidence="1 2">CCUG 30717</strain>
    </source>
</reference>
<evidence type="ECO:0000313" key="2">
    <source>
        <dbReference type="Proteomes" id="UP000216188"/>
    </source>
</evidence>
<proteinExistence type="predicted"/>
<comment type="caution">
    <text evidence="1">The sequence shown here is derived from an EMBL/GenBank/DDBJ whole genome shotgun (WGS) entry which is preliminary data.</text>
</comment>
<accession>A0A1A9FVR9</accession>